<feature type="chain" id="PRO_5047200285" evidence="2">
    <location>
        <begin position="21"/>
        <end position="136"/>
    </location>
</feature>
<feature type="compositionally biased region" description="Acidic residues" evidence="1">
    <location>
        <begin position="63"/>
        <end position="75"/>
    </location>
</feature>
<dbReference type="GeneID" id="124816499"/>
<protein>
    <submittedName>
        <fullName evidence="4">Uncharacterized protein LOC124816499 isoform X2</fullName>
    </submittedName>
</protein>
<accession>A0ABM4CQK3</accession>
<evidence type="ECO:0000313" key="3">
    <source>
        <dbReference type="Proteomes" id="UP001652625"/>
    </source>
</evidence>
<name>A0ABM4CQK3_HYDVU</name>
<sequence>MKKLLMLAALFLIMISNVTCVPLTQKNTSESELKEQTVTSKQNMPTNILDKSESTDVNSNIEDIFEEESLPEDDGLPIYTRDDEEEDYDEENLDTSNSKNTKTDDESIYDIKEFNNKSKDDESKIYEEEYDEENEE</sequence>
<feature type="compositionally biased region" description="Polar residues" evidence="1">
    <location>
        <begin position="36"/>
        <end position="46"/>
    </location>
</feature>
<organism evidence="3 4">
    <name type="scientific">Hydra vulgaris</name>
    <name type="common">Hydra</name>
    <name type="synonym">Hydra attenuata</name>
    <dbReference type="NCBI Taxonomy" id="6087"/>
    <lineage>
        <taxon>Eukaryota</taxon>
        <taxon>Metazoa</taxon>
        <taxon>Cnidaria</taxon>
        <taxon>Hydrozoa</taxon>
        <taxon>Hydroidolina</taxon>
        <taxon>Anthoathecata</taxon>
        <taxon>Aplanulata</taxon>
        <taxon>Hydridae</taxon>
        <taxon>Hydra</taxon>
    </lineage>
</organism>
<keyword evidence="2" id="KW-0732">Signal</keyword>
<proteinExistence type="predicted"/>
<feature type="compositionally biased region" description="Acidic residues" evidence="1">
    <location>
        <begin position="82"/>
        <end position="93"/>
    </location>
</feature>
<evidence type="ECO:0000256" key="2">
    <source>
        <dbReference type="SAM" id="SignalP"/>
    </source>
</evidence>
<reference evidence="4" key="1">
    <citation type="submission" date="2025-08" db="UniProtKB">
        <authorList>
            <consortium name="RefSeq"/>
        </authorList>
    </citation>
    <scope>IDENTIFICATION</scope>
</reference>
<evidence type="ECO:0000256" key="1">
    <source>
        <dbReference type="SAM" id="MobiDB-lite"/>
    </source>
</evidence>
<evidence type="ECO:0000313" key="4">
    <source>
        <dbReference type="RefSeq" id="XP_065664146.1"/>
    </source>
</evidence>
<keyword evidence="3" id="KW-1185">Reference proteome</keyword>
<feature type="signal peptide" evidence="2">
    <location>
        <begin position="1"/>
        <end position="20"/>
    </location>
</feature>
<feature type="region of interest" description="Disordered" evidence="1">
    <location>
        <begin position="27"/>
        <end position="136"/>
    </location>
</feature>
<dbReference type="RefSeq" id="XP_065664146.1">
    <property type="nucleotide sequence ID" value="XM_065808074.1"/>
</dbReference>
<gene>
    <name evidence="4" type="primary">LOC124816499</name>
</gene>
<feature type="compositionally biased region" description="Basic and acidic residues" evidence="1">
    <location>
        <begin position="101"/>
        <end position="127"/>
    </location>
</feature>
<dbReference type="Proteomes" id="UP001652625">
    <property type="component" value="Chromosome 10"/>
</dbReference>